<reference evidence="1" key="1">
    <citation type="journal article" date="2020" name="ISME J.">
        <title>Gammaproteobacteria mediating utilization of methyl-, sulfur- and petroleum organic compounds in deep ocean hydrothermal plumes.</title>
        <authorList>
            <person name="Zhou Z."/>
            <person name="Liu Y."/>
            <person name="Pan J."/>
            <person name="Cron B.R."/>
            <person name="Toner B.M."/>
            <person name="Anantharaman K."/>
            <person name="Breier J.A."/>
            <person name="Dick G.J."/>
            <person name="Li M."/>
        </authorList>
    </citation>
    <scope>NUCLEOTIDE SEQUENCE</scope>
    <source>
        <strain evidence="1">SZUA-1385</strain>
    </source>
</reference>
<evidence type="ECO:0000313" key="1">
    <source>
        <dbReference type="EMBL" id="HIP16815.1"/>
    </source>
</evidence>
<name>A0A832YRM1_9EURY</name>
<accession>A0A832YRM1</accession>
<dbReference type="Proteomes" id="UP000605144">
    <property type="component" value="Unassembled WGS sequence"/>
</dbReference>
<sequence>MSDNNKNDNKNRELLLVCPICKGNDCIIKSAVKLYLSMVEKFPKYQDENSESIYQRYPTVGDVGECKKTFKRIWLCPHCKKPFESNYTLENATINCPNCGSTLCIPVSHRTFC</sequence>
<organism evidence="1 2">
    <name type="scientific">Methanothermococcus okinawensis</name>
    <dbReference type="NCBI Taxonomy" id="155863"/>
    <lineage>
        <taxon>Archaea</taxon>
        <taxon>Methanobacteriati</taxon>
        <taxon>Methanobacteriota</taxon>
        <taxon>Methanomada group</taxon>
        <taxon>Methanococci</taxon>
        <taxon>Methanococcales</taxon>
        <taxon>Methanococcaceae</taxon>
        <taxon>Methanothermococcus</taxon>
    </lineage>
</organism>
<dbReference type="EMBL" id="DQSV01000012">
    <property type="protein sequence ID" value="HIP16815.1"/>
    <property type="molecule type" value="Genomic_DNA"/>
</dbReference>
<protein>
    <submittedName>
        <fullName evidence="1">Uncharacterized protein</fullName>
    </submittedName>
</protein>
<comment type="caution">
    <text evidence="1">The sequence shown here is derived from an EMBL/GenBank/DDBJ whole genome shotgun (WGS) entry which is preliminary data.</text>
</comment>
<evidence type="ECO:0000313" key="2">
    <source>
        <dbReference type="Proteomes" id="UP000605144"/>
    </source>
</evidence>
<proteinExistence type="predicted"/>
<dbReference type="AlphaFoldDB" id="A0A832YRM1"/>
<gene>
    <name evidence="1" type="ORF">EYG76_00730</name>
</gene>